<dbReference type="GO" id="GO:0005654">
    <property type="term" value="C:nucleoplasm"/>
    <property type="evidence" value="ECO:0007669"/>
    <property type="project" value="TreeGrafter"/>
</dbReference>
<dbReference type="PANTHER" id="PTHR31278:SF2">
    <property type="entry name" value="SMALL RIBOSOMAL SUBUNIT PROTEIN MS37"/>
    <property type="match status" value="1"/>
</dbReference>
<keyword evidence="2" id="KW-1185">Reference proteome</keyword>
<evidence type="ECO:0000313" key="2">
    <source>
        <dbReference type="Proteomes" id="UP000015104"/>
    </source>
</evidence>
<dbReference type="EMBL" id="CAEY01001352">
    <property type="status" value="NOT_ANNOTATED_CDS"/>
    <property type="molecule type" value="Genomic_DNA"/>
</dbReference>
<dbReference type="InterPro" id="IPR033620">
    <property type="entry name" value="Ribosomal_mS37_met"/>
</dbReference>
<dbReference type="GO" id="GO:0003723">
    <property type="term" value="F:RNA binding"/>
    <property type="evidence" value="ECO:0007669"/>
    <property type="project" value="TreeGrafter"/>
</dbReference>
<dbReference type="OMA" id="CVTEMSM"/>
<dbReference type="KEGG" id="tut:107359656"/>
<dbReference type="SUPFAM" id="SSF47072">
    <property type="entry name" value="Cysteine alpha-hairpin motif"/>
    <property type="match status" value="1"/>
</dbReference>
<proteinExistence type="predicted"/>
<dbReference type="EnsemblMetazoa" id="tetur04g01140.1">
    <property type="protein sequence ID" value="tetur04g01140.1"/>
    <property type="gene ID" value="tetur04g01140"/>
</dbReference>
<dbReference type="STRING" id="32264.T1K1E8"/>
<accession>T1K1E8</accession>
<evidence type="ECO:0000313" key="1">
    <source>
        <dbReference type="EnsemblMetazoa" id="tetur04g01140.1"/>
    </source>
</evidence>
<dbReference type="PANTHER" id="PTHR31278">
    <property type="entry name" value="CHCHD1"/>
    <property type="match status" value="1"/>
</dbReference>
<dbReference type="HOGENOM" id="CLU_1867708_0_0_1"/>
<dbReference type="Proteomes" id="UP000015104">
    <property type="component" value="Unassembled WGS sequence"/>
</dbReference>
<name>T1K1E8_TETUR</name>
<dbReference type="InterPro" id="IPR009069">
    <property type="entry name" value="Cys_alpha_HP_mot_SF"/>
</dbReference>
<protein>
    <submittedName>
        <fullName evidence="1">Uncharacterized protein</fullName>
    </submittedName>
</protein>
<sequence length="137" mass="16305">MVRLTESLNYMRPQWGLNKRWRNRRHPFNPDLILPHPVERTPLRCRNKVIPRKSQEDDVVCIKEMLNLFACMKANELNENECPKELAAFQKCYSNYITEWTAKQKIQDPTEPIPGQTKLTSHQVNVMLKRYPQKIDI</sequence>
<reference evidence="1" key="2">
    <citation type="submission" date="2015-06" db="UniProtKB">
        <authorList>
            <consortium name="EnsemblMetazoa"/>
        </authorList>
    </citation>
    <scope>IDENTIFICATION</scope>
</reference>
<dbReference type="OrthoDB" id="5825849at2759"/>
<dbReference type="GO" id="GO:0032543">
    <property type="term" value="P:mitochondrial translation"/>
    <property type="evidence" value="ECO:0007669"/>
    <property type="project" value="InterPro"/>
</dbReference>
<reference evidence="2" key="1">
    <citation type="submission" date="2011-08" db="EMBL/GenBank/DDBJ databases">
        <authorList>
            <person name="Rombauts S."/>
        </authorList>
    </citation>
    <scope>NUCLEOTIDE SEQUENCE</scope>
    <source>
        <strain evidence="2">London</strain>
    </source>
</reference>
<organism evidence="1 2">
    <name type="scientific">Tetranychus urticae</name>
    <name type="common">Two-spotted spider mite</name>
    <dbReference type="NCBI Taxonomy" id="32264"/>
    <lineage>
        <taxon>Eukaryota</taxon>
        <taxon>Metazoa</taxon>
        <taxon>Ecdysozoa</taxon>
        <taxon>Arthropoda</taxon>
        <taxon>Chelicerata</taxon>
        <taxon>Arachnida</taxon>
        <taxon>Acari</taxon>
        <taxon>Acariformes</taxon>
        <taxon>Trombidiformes</taxon>
        <taxon>Prostigmata</taxon>
        <taxon>Eleutherengona</taxon>
        <taxon>Raphignathae</taxon>
        <taxon>Tetranychoidea</taxon>
        <taxon>Tetranychidae</taxon>
        <taxon>Tetranychus</taxon>
    </lineage>
</organism>
<dbReference type="AlphaFoldDB" id="T1K1E8"/>
<dbReference type="GO" id="GO:0005761">
    <property type="term" value="C:mitochondrial ribosome"/>
    <property type="evidence" value="ECO:0007669"/>
    <property type="project" value="InterPro"/>
</dbReference>
<gene>
    <name evidence="1" type="primary">107359656</name>
</gene>